<accession>A0A866D1P1</accession>
<keyword evidence="1" id="KW-0175">Coiled coil</keyword>
<evidence type="ECO:0000313" key="4">
    <source>
        <dbReference type="Proteomes" id="UP000663020"/>
    </source>
</evidence>
<feature type="region of interest" description="Disordered" evidence="2">
    <location>
        <begin position="120"/>
        <end position="141"/>
    </location>
</feature>
<evidence type="ECO:0000256" key="2">
    <source>
        <dbReference type="SAM" id="MobiDB-lite"/>
    </source>
</evidence>
<organism evidence="3 4">
    <name type="scientific">Aeromonas phage Atoyac15</name>
    <dbReference type="NCBI Taxonomy" id="2767551"/>
    <lineage>
        <taxon>Viruses</taxon>
        <taxon>Duplodnaviria</taxon>
        <taxon>Heunggongvirae</taxon>
        <taxon>Uroviricota</taxon>
        <taxon>Caudoviricetes</taxon>
        <taxon>Autographivirales</taxon>
        <taxon>Autonotataviridae</taxon>
        <taxon>Melnykvirinae</taxon>
        <taxon>Atoyacvirus</taxon>
        <taxon>Atoyacvirus atoyac15</taxon>
    </lineage>
</organism>
<proteinExistence type="predicted"/>
<sequence>MFNLPMSMKVLILGLLVALSGLLGLTAWYYKGKAEASAKELQGLTREYLKLEGEFTQYTDQVESADKQARDTRDDRGKIKERTDEAISRVQAVQAGQLDDDPVVDPRVVDELRYAACRTQGNTSACTRGPDSPYGSPRDSP</sequence>
<dbReference type="EMBL" id="MT682390">
    <property type="protein sequence ID" value="QOC54380.1"/>
    <property type="molecule type" value="Genomic_DNA"/>
</dbReference>
<reference evidence="3 4" key="1">
    <citation type="journal article" date="2020" name="bioRxiv">
        <title>Dynamics of infection in a novel group of promiscuous phages and hosts of multiple bacterial genera retrieved from river communities.</title>
        <authorList>
            <person name="Cazares D."/>
            <person name="Cazares A."/>
            <person name="Figueroa W."/>
            <person name="Guarneros G."/>
            <person name="Edwards R.A."/>
            <person name="Vinuesa P."/>
        </authorList>
    </citation>
    <scope>NUCLEOTIDE SEQUENCE [LARGE SCALE GENOMIC DNA]</scope>
</reference>
<keyword evidence="4" id="KW-1185">Reference proteome</keyword>
<protein>
    <submittedName>
        <fullName evidence="3">Uncharacterized protein</fullName>
    </submittedName>
</protein>
<name>A0A866D1P1_9CAUD</name>
<feature type="coiled-coil region" evidence="1">
    <location>
        <begin position="34"/>
        <end position="61"/>
    </location>
</feature>
<dbReference type="Proteomes" id="UP000663020">
    <property type="component" value="Segment"/>
</dbReference>
<gene>
    <name evidence="3" type="ORF">Atoyac15_16</name>
</gene>
<evidence type="ECO:0000313" key="3">
    <source>
        <dbReference type="EMBL" id="QOC54380.1"/>
    </source>
</evidence>
<evidence type="ECO:0000256" key="1">
    <source>
        <dbReference type="SAM" id="Coils"/>
    </source>
</evidence>